<evidence type="ECO:0000313" key="2">
    <source>
        <dbReference type="EMBL" id="HEB13705.1"/>
    </source>
</evidence>
<dbReference type="Gene3D" id="1.10.101.10">
    <property type="entry name" value="PGBD-like superfamily/PGBD"/>
    <property type="match status" value="1"/>
</dbReference>
<dbReference type="AlphaFoldDB" id="A0A7C1NSQ4"/>
<protein>
    <submittedName>
        <fullName evidence="2">Peptidoglycan-binding protein</fullName>
    </submittedName>
</protein>
<reference evidence="2" key="1">
    <citation type="journal article" date="2020" name="mSystems">
        <title>Genome- and Community-Level Interaction Insights into Carbon Utilization and Element Cycling Functions of Hydrothermarchaeota in Hydrothermal Sediment.</title>
        <authorList>
            <person name="Zhou Z."/>
            <person name="Liu Y."/>
            <person name="Xu W."/>
            <person name="Pan J."/>
            <person name="Luo Z.H."/>
            <person name="Li M."/>
        </authorList>
    </citation>
    <scope>NUCLEOTIDE SEQUENCE [LARGE SCALE GENOMIC DNA]</scope>
    <source>
        <strain evidence="2">HyVt-369</strain>
    </source>
</reference>
<proteinExistence type="predicted"/>
<organism evidence="2">
    <name type="scientific">candidate division CPR3 bacterium</name>
    <dbReference type="NCBI Taxonomy" id="2268181"/>
    <lineage>
        <taxon>Bacteria</taxon>
        <taxon>Bacteria division CPR3</taxon>
    </lineage>
</organism>
<evidence type="ECO:0000256" key="1">
    <source>
        <dbReference type="SAM" id="Coils"/>
    </source>
</evidence>
<dbReference type="Proteomes" id="UP000885695">
    <property type="component" value="Unassembled WGS sequence"/>
</dbReference>
<name>A0A7C1NSQ4_UNCC3</name>
<sequence length="189" mass="21202">MPYLVENLEGQITLKFINLDQNQKGELELKNHRANRSIILIPSSQTSIVNTQSPLLYQFVLTFSAAPRTQEQEQVLIADLLERIAELQKQIAALRALIVGDTGTCGIFENNLYFGMRNNFEVTCLQEFLKSQGPSIYPEGIVSGNFFTLTQQAVIRFQEKYADDILAPLNLDKGTGYVGPSTRNIMNSI</sequence>
<accession>A0A7C1NSQ4</accession>
<keyword evidence="1" id="KW-0175">Coiled coil</keyword>
<feature type="coiled-coil region" evidence="1">
    <location>
        <begin position="70"/>
        <end position="97"/>
    </location>
</feature>
<comment type="caution">
    <text evidence="2">The sequence shown here is derived from an EMBL/GenBank/DDBJ whole genome shotgun (WGS) entry which is preliminary data.</text>
</comment>
<dbReference type="InterPro" id="IPR036366">
    <property type="entry name" value="PGBDSf"/>
</dbReference>
<dbReference type="EMBL" id="DRHL01000107">
    <property type="protein sequence ID" value="HEB13705.1"/>
    <property type="molecule type" value="Genomic_DNA"/>
</dbReference>
<gene>
    <name evidence="2" type="ORF">ENI13_01860</name>
</gene>